<feature type="transmembrane region" description="Helical" evidence="8">
    <location>
        <begin position="121"/>
        <end position="140"/>
    </location>
</feature>
<keyword evidence="7 8" id="KW-0472">Membrane</keyword>
<keyword evidence="6 8" id="KW-1133">Transmembrane helix</keyword>
<evidence type="ECO:0000256" key="4">
    <source>
        <dbReference type="ARBA" id="ARBA00022679"/>
    </source>
</evidence>
<dbReference type="GO" id="GO:0016763">
    <property type="term" value="F:pentosyltransferase activity"/>
    <property type="evidence" value="ECO:0007669"/>
    <property type="project" value="TreeGrafter"/>
</dbReference>
<dbReference type="InterPro" id="IPR050297">
    <property type="entry name" value="LipidA_mod_glycosyltrf_83"/>
</dbReference>
<feature type="transmembrane region" description="Helical" evidence="8">
    <location>
        <begin position="303"/>
        <end position="319"/>
    </location>
</feature>
<feature type="transmembrane region" description="Helical" evidence="8">
    <location>
        <begin position="177"/>
        <end position="210"/>
    </location>
</feature>
<proteinExistence type="predicted"/>
<organism evidence="9 10">
    <name type="scientific">Saccharicrinis carchari</name>
    <dbReference type="NCBI Taxonomy" id="1168039"/>
    <lineage>
        <taxon>Bacteria</taxon>
        <taxon>Pseudomonadati</taxon>
        <taxon>Bacteroidota</taxon>
        <taxon>Bacteroidia</taxon>
        <taxon>Marinilabiliales</taxon>
        <taxon>Marinilabiliaceae</taxon>
        <taxon>Saccharicrinis</taxon>
    </lineage>
</organism>
<comment type="subcellular location">
    <subcellularLocation>
        <location evidence="1">Cell membrane</location>
        <topology evidence="1">Multi-pass membrane protein</topology>
    </subcellularLocation>
</comment>
<evidence type="ECO:0000313" key="10">
    <source>
        <dbReference type="Proteomes" id="UP000319040"/>
    </source>
</evidence>
<evidence type="ECO:0000313" key="9">
    <source>
        <dbReference type="EMBL" id="SMO51252.1"/>
    </source>
</evidence>
<evidence type="ECO:0000256" key="7">
    <source>
        <dbReference type="ARBA" id="ARBA00023136"/>
    </source>
</evidence>
<evidence type="ECO:0000256" key="6">
    <source>
        <dbReference type="ARBA" id="ARBA00022989"/>
    </source>
</evidence>
<name>A0A521BVN6_SACCC</name>
<keyword evidence="4 9" id="KW-0808">Transferase</keyword>
<feature type="transmembrane region" description="Helical" evidence="8">
    <location>
        <begin position="351"/>
        <end position="370"/>
    </location>
</feature>
<evidence type="ECO:0000256" key="1">
    <source>
        <dbReference type="ARBA" id="ARBA00004651"/>
    </source>
</evidence>
<dbReference type="Proteomes" id="UP000319040">
    <property type="component" value="Unassembled WGS sequence"/>
</dbReference>
<feature type="transmembrane region" description="Helical" evidence="8">
    <location>
        <begin position="325"/>
        <end position="344"/>
    </location>
</feature>
<dbReference type="GO" id="GO:0005886">
    <property type="term" value="C:plasma membrane"/>
    <property type="evidence" value="ECO:0007669"/>
    <property type="project" value="UniProtKB-SubCell"/>
</dbReference>
<feature type="transmembrane region" description="Helical" evidence="8">
    <location>
        <begin position="376"/>
        <end position="397"/>
    </location>
</feature>
<dbReference type="AlphaFoldDB" id="A0A521BVN6"/>
<feature type="transmembrane region" description="Helical" evidence="8">
    <location>
        <begin position="146"/>
        <end position="165"/>
    </location>
</feature>
<dbReference type="EMBL" id="FXTB01000002">
    <property type="protein sequence ID" value="SMO51252.1"/>
    <property type="molecule type" value="Genomic_DNA"/>
</dbReference>
<dbReference type="PANTHER" id="PTHR33908:SF11">
    <property type="entry name" value="MEMBRANE PROTEIN"/>
    <property type="match status" value="1"/>
</dbReference>
<feature type="transmembrane region" description="Helical" evidence="8">
    <location>
        <begin position="78"/>
        <end position="109"/>
    </location>
</feature>
<keyword evidence="10" id="KW-1185">Reference proteome</keyword>
<reference evidence="9 10" key="1">
    <citation type="submission" date="2017-05" db="EMBL/GenBank/DDBJ databases">
        <authorList>
            <person name="Varghese N."/>
            <person name="Submissions S."/>
        </authorList>
    </citation>
    <scope>NUCLEOTIDE SEQUENCE [LARGE SCALE GENOMIC DNA]</scope>
    <source>
        <strain evidence="9 10">DSM 27040</strain>
    </source>
</reference>
<keyword evidence="5 8" id="KW-0812">Transmembrane</keyword>
<keyword evidence="2" id="KW-1003">Cell membrane</keyword>
<protein>
    <submittedName>
        <fullName evidence="9">Dolichyl-phosphate-mannose-protein mannosyltransferase</fullName>
    </submittedName>
</protein>
<dbReference type="OrthoDB" id="1110924at2"/>
<evidence type="ECO:0000256" key="3">
    <source>
        <dbReference type="ARBA" id="ARBA00022676"/>
    </source>
</evidence>
<sequence length="552" mass="63628">MRKKNKESLPEPFRLESWLIQRANSLFYLLLAVFVVFSFLYFNVKPSIAGDDSSYIIRGINFLESGIFPTYQGPVYPLLLSLIILLAGMNLLVLKLSSLVFMVGFIIVFYRTFKEKVSYTALFYTMAILSVSHLFLFFSSQTFSEALFLLLQAGLFYLLFKGMSLNEGGWLPSKKELAFILLVALCCVLLFLTRTIGFGALLATVLFFMVERKFKRALYVTVFFVALLSAFFTLRSQIWEVPVSSGEQSSQLMSKNPYDSSEGKEDFLGFVARFKDNSNLYLSKHLMRIIGFRSDSINTVKPPISFALYLLFIFGFLRFAQKNKYLYFTSVYLAIMLGITFFSLQKIWDQYRLIIPFVPLMLVVLVQILVDMSKVKHFVFIRKVLPVVLLLSVVLTFGKGVKSMDIPTLAKNIKGDMLAGYTPDWVSYLQMAEYCHDNLSEQQVVACRKPNLARIYGKGKKFHGIYRIPSNDPDELIQYLKERNISHIILGSLRKNPKQFTGQTINTIQRFMAIIFKKYPKTFKLVHKFGNQEPAYLYEIHYPDFETETNKQ</sequence>
<dbReference type="RefSeq" id="WP_142532445.1">
    <property type="nucleotide sequence ID" value="NZ_FXTB01000002.1"/>
</dbReference>
<accession>A0A521BVN6</accession>
<feature type="transmembrane region" description="Helical" evidence="8">
    <location>
        <begin position="216"/>
        <end position="234"/>
    </location>
</feature>
<feature type="transmembrane region" description="Helical" evidence="8">
    <location>
        <begin position="26"/>
        <end position="44"/>
    </location>
</feature>
<dbReference type="GO" id="GO:0009103">
    <property type="term" value="P:lipopolysaccharide biosynthetic process"/>
    <property type="evidence" value="ECO:0007669"/>
    <property type="project" value="UniProtKB-ARBA"/>
</dbReference>
<evidence type="ECO:0000256" key="2">
    <source>
        <dbReference type="ARBA" id="ARBA00022475"/>
    </source>
</evidence>
<dbReference type="PANTHER" id="PTHR33908">
    <property type="entry name" value="MANNOSYLTRANSFERASE YKCB-RELATED"/>
    <property type="match status" value="1"/>
</dbReference>
<keyword evidence="3 9" id="KW-0328">Glycosyltransferase</keyword>
<gene>
    <name evidence="9" type="ORF">SAMN06265379_102129</name>
</gene>
<evidence type="ECO:0000256" key="5">
    <source>
        <dbReference type="ARBA" id="ARBA00022692"/>
    </source>
</evidence>
<evidence type="ECO:0000256" key="8">
    <source>
        <dbReference type="SAM" id="Phobius"/>
    </source>
</evidence>